<accession>A0A1Z4BSA9</accession>
<proteinExistence type="predicted"/>
<name>A0A1Z4BSA9_9FLAO</name>
<dbReference type="EMBL" id="CP022022">
    <property type="protein sequence ID" value="ASF44148.1"/>
    <property type="molecule type" value="Genomic_DNA"/>
</dbReference>
<evidence type="ECO:0000313" key="2">
    <source>
        <dbReference type="EMBL" id="ASF44148.1"/>
    </source>
</evidence>
<dbReference type="InterPro" id="IPR037883">
    <property type="entry name" value="Knr4/Smi1-like_sf"/>
</dbReference>
<organism evidence="2 3">
    <name type="scientific">Capnocytophaga endodontalis</name>
    <dbReference type="NCBI Taxonomy" id="2708117"/>
    <lineage>
        <taxon>Bacteria</taxon>
        <taxon>Pseudomonadati</taxon>
        <taxon>Bacteroidota</taxon>
        <taxon>Flavobacteriia</taxon>
        <taxon>Flavobacteriales</taxon>
        <taxon>Flavobacteriaceae</taxon>
        <taxon>Capnocytophaga</taxon>
    </lineage>
</organism>
<sequence>MQIDYIKKKMLFLLAHPDSLKSIVPKEVFINPTISEEEVSEIEKRNNIILPKGYREFITKIGNGCIGPDYGLLSLQESMKDFKLREKPMINLSNSFPYTKAWNEKEWIESIDWDRGERPSSAALMEYMSINHINGCLQICHIGHGATYLLVVNGEEYGNIWLDERTDYGGIEPLLNEKGERVSFISWFTEWLDEAVPM</sequence>
<dbReference type="Pfam" id="PF09346">
    <property type="entry name" value="SMI1_KNR4"/>
    <property type="match status" value="1"/>
</dbReference>
<protein>
    <submittedName>
        <fullName evidence="2">SMI1/KNR4 family protein</fullName>
    </submittedName>
</protein>
<keyword evidence="3" id="KW-1185">Reference proteome</keyword>
<dbReference type="KEGG" id="capn:CBG49_14190"/>
<evidence type="ECO:0000259" key="1">
    <source>
        <dbReference type="SMART" id="SM00860"/>
    </source>
</evidence>
<feature type="domain" description="Knr4/Smi1-like" evidence="1">
    <location>
        <begin position="33"/>
        <end position="194"/>
    </location>
</feature>
<dbReference type="SMART" id="SM00860">
    <property type="entry name" value="SMI1_KNR4"/>
    <property type="match status" value="1"/>
</dbReference>
<dbReference type="InterPro" id="IPR018958">
    <property type="entry name" value="Knr4/Smi1-like_dom"/>
</dbReference>
<dbReference type="SUPFAM" id="SSF160631">
    <property type="entry name" value="SMI1/KNR4-like"/>
    <property type="match status" value="1"/>
</dbReference>
<dbReference type="AlphaFoldDB" id="A0A1Z4BSA9"/>
<reference evidence="3" key="1">
    <citation type="submission" date="2017-06" db="EMBL/GenBank/DDBJ databases">
        <title>Complete genome sequence of Capnocytophaga sp. KCOM 1579 (=ChDC OS43) isolated from a human refractory periapical abscess lesion.</title>
        <authorList>
            <person name="Kook J.-K."/>
            <person name="Park S.-N."/>
            <person name="Lim Y.K."/>
            <person name="Roh H."/>
        </authorList>
    </citation>
    <scope>NUCLEOTIDE SEQUENCE [LARGE SCALE GENOMIC DNA]</scope>
    <source>
        <strain evidence="3">ChDC OS43</strain>
    </source>
</reference>
<dbReference type="Gene3D" id="3.40.1580.10">
    <property type="entry name" value="SMI1/KNR4-like"/>
    <property type="match status" value="1"/>
</dbReference>
<dbReference type="RefSeq" id="WP_088594993.1">
    <property type="nucleotide sequence ID" value="NZ_CP022022.1"/>
</dbReference>
<gene>
    <name evidence="2" type="ORF">CBG49_14190</name>
</gene>
<dbReference type="Proteomes" id="UP000197007">
    <property type="component" value="Chromosome"/>
</dbReference>
<evidence type="ECO:0000313" key="3">
    <source>
        <dbReference type="Proteomes" id="UP000197007"/>
    </source>
</evidence>